<dbReference type="HOGENOM" id="CLU_695559_0_0_1"/>
<feature type="compositionally biased region" description="Basic residues" evidence="1">
    <location>
        <begin position="129"/>
        <end position="138"/>
    </location>
</feature>
<gene>
    <name evidence="2" type="ORF">AMTR_s00065p00107310</name>
</gene>
<feature type="compositionally biased region" description="Low complexity" evidence="1">
    <location>
        <begin position="114"/>
        <end position="124"/>
    </location>
</feature>
<name>U5DAW7_AMBTC</name>
<keyword evidence="3" id="KW-1185">Reference proteome</keyword>
<dbReference type="Proteomes" id="UP000017836">
    <property type="component" value="Unassembled WGS sequence"/>
</dbReference>
<dbReference type="Gramene" id="ERN18557">
    <property type="protein sequence ID" value="ERN18557"/>
    <property type="gene ID" value="AMTR_s00065p00107310"/>
</dbReference>
<evidence type="ECO:0000256" key="1">
    <source>
        <dbReference type="SAM" id="MobiDB-lite"/>
    </source>
</evidence>
<evidence type="ECO:0000313" key="3">
    <source>
        <dbReference type="Proteomes" id="UP000017836"/>
    </source>
</evidence>
<organism evidence="2 3">
    <name type="scientific">Amborella trichopoda</name>
    <dbReference type="NCBI Taxonomy" id="13333"/>
    <lineage>
        <taxon>Eukaryota</taxon>
        <taxon>Viridiplantae</taxon>
        <taxon>Streptophyta</taxon>
        <taxon>Embryophyta</taxon>
        <taxon>Tracheophyta</taxon>
        <taxon>Spermatophyta</taxon>
        <taxon>Magnoliopsida</taxon>
        <taxon>Amborellales</taxon>
        <taxon>Amborellaceae</taxon>
        <taxon>Amborella</taxon>
    </lineage>
</organism>
<reference evidence="3" key="1">
    <citation type="journal article" date="2013" name="Science">
        <title>The Amborella genome and the evolution of flowering plants.</title>
        <authorList>
            <consortium name="Amborella Genome Project"/>
        </authorList>
    </citation>
    <scope>NUCLEOTIDE SEQUENCE [LARGE SCALE GENOMIC DNA]</scope>
</reference>
<evidence type="ECO:0000313" key="2">
    <source>
        <dbReference type="EMBL" id="ERN18557.1"/>
    </source>
</evidence>
<accession>U5DAW7</accession>
<protein>
    <submittedName>
        <fullName evidence="2">Uncharacterized protein</fullName>
    </submittedName>
</protein>
<dbReference type="AlphaFoldDB" id="U5DAW7"/>
<feature type="region of interest" description="Disordered" evidence="1">
    <location>
        <begin position="78"/>
        <end position="147"/>
    </location>
</feature>
<proteinExistence type="predicted"/>
<dbReference type="EMBL" id="KI392088">
    <property type="protein sequence ID" value="ERN18557.1"/>
    <property type="molecule type" value="Genomic_DNA"/>
</dbReference>
<sequence length="397" mass="42085">GTTGSLFDDLCSLLEWKAGRVVRGVEDWRVVRGVEDWPTRDLNALIGSGPHSAPEAIRPYDSHDLSLMLKSWKESAAKKATVEPLTTTPVITRKSTRSRKSTQPVEATEEEDVPSSSPTPALAPNLPPKPRKPAKRARWAVSSSPSPVLEPLVAQESPARRVTFHPTLAEVDCTVAGEATHTETEVPNTEATPITEAGVDRTEADERSEGMAALLRSDRMPVLSPIRASSSFSHGASTNDLIPRGNDTCSEDTVAAEHLTYLALNTEVASSVEIETAAATPEATLAAAVEIKTFTVTSKAAPLTNGITGAELTIVPYEEAPRVETVLETEPTSVTPEVALGIEAVEGGELAILASEAVPSTEGAIIAETSPASRSLAAPLKSDDVPHWMLLMLWGGV</sequence>
<feature type="non-terminal residue" evidence="2">
    <location>
        <position position="1"/>
    </location>
</feature>